<name>A0A8R7P740_TRIUA</name>
<dbReference type="Proteomes" id="UP000015106">
    <property type="component" value="Chromosome 1"/>
</dbReference>
<reference evidence="1" key="3">
    <citation type="submission" date="2022-06" db="UniProtKB">
        <authorList>
            <consortium name="EnsemblPlants"/>
        </authorList>
    </citation>
    <scope>IDENTIFICATION</scope>
</reference>
<dbReference type="Gramene" id="TuG1812G0100002974.01.T01">
    <property type="protein sequence ID" value="TuG1812G0100002974.01.T01.cds434801"/>
    <property type="gene ID" value="TuG1812G0100002974.01"/>
</dbReference>
<protein>
    <submittedName>
        <fullName evidence="1">Uncharacterized protein</fullName>
    </submittedName>
</protein>
<organism evidence="1 2">
    <name type="scientific">Triticum urartu</name>
    <name type="common">Red wild einkorn</name>
    <name type="synonym">Crithodium urartu</name>
    <dbReference type="NCBI Taxonomy" id="4572"/>
    <lineage>
        <taxon>Eukaryota</taxon>
        <taxon>Viridiplantae</taxon>
        <taxon>Streptophyta</taxon>
        <taxon>Embryophyta</taxon>
        <taxon>Tracheophyta</taxon>
        <taxon>Spermatophyta</taxon>
        <taxon>Magnoliopsida</taxon>
        <taxon>Liliopsida</taxon>
        <taxon>Poales</taxon>
        <taxon>Poaceae</taxon>
        <taxon>BOP clade</taxon>
        <taxon>Pooideae</taxon>
        <taxon>Triticodae</taxon>
        <taxon>Triticeae</taxon>
        <taxon>Triticinae</taxon>
        <taxon>Triticum</taxon>
    </lineage>
</organism>
<reference evidence="2" key="1">
    <citation type="journal article" date="2013" name="Nature">
        <title>Draft genome of the wheat A-genome progenitor Triticum urartu.</title>
        <authorList>
            <person name="Ling H.Q."/>
            <person name="Zhao S."/>
            <person name="Liu D."/>
            <person name="Wang J."/>
            <person name="Sun H."/>
            <person name="Zhang C."/>
            <person name="Fan H."/>
            <person name="Li D."/>
            <person name="Dong L."/>
            <person name="Tao Y."/>
            <person name="Gao C."/>
            <person name="Wu H."/>
            <person name="Li Y."/>
            <person name="Cui Y."/>
            <person name="Guo X."/>
            <person name="Zheng S."/>
            <person name="Wang B."/>
            <person name="Yu K."/>
            <person name="Liang Q."/>
            <person name="Yang W."/>
            <person name="Lou X."/>
            <person name="Chen J."/>
            <person name="Feng M."/>
            <person name="Jian J."/>
            <person name="Zhang X."/>
            <person name="Luo G."/>
            <person name="Jiang Y."/>
            <person name="Liu J."/>
            <person name="Wang Z."/>
            <person name="Sha Y."/>
            <person name="Zhang B."/>
            <person name="Wu H."/>
            <person name="Tang D."/>
            <person name="Shen Q."/>
            <person name="Xue P."/>
            <person name="Zou S."/>
            <person name="Wang X."/>
            <person name="Liu X."/>
            <person name="Wang F."/>
            <person name="Yang Y."/>
            <person name="An X."/>
            <person name="Dong Z."/>
            <person name="Zhang K."/>
            <person name="Zhang X."/>
            <person name="Luo M.C."/>
            <person name="Dvorak J."/>
            <person name="Tong Y."/>
            <person name="Wang J."/>
            <person name="Yang H."/>
            <person name="Li Z."/>
            <person name="Wang D."/>
            <person name="Zhang A."/>
            <person name="Wang J."/>
        </authorList>
    </citation>
    <scope>NUCLEOTIDE SEQUENCE</scope>
    <source>
        <strain evidence="2">cv. G1812</strain>
    </source>
</reference>
<dbReference type="AlphaFoldDB" id="A0A8R7P740"/>
<keyword evidence="2" id="KW-1185">Reference proteome</keyword>
<accession>A0A8R7P740</accession>
<reference evidence="1" key="2">
    <citation type="submission" date="2018-03" db="EMBL/GenBank/DDBJ databases">
        <title>The Triticum urartu genome reveals the dynamic nature of wheat genome evolution.</title>
        <authorList>
            <person name="Ling H."/>
            <person name="Ma B."/>
            <person name="Shi X."/>
            <person name="Liu H."/>
            <person name="Dong L."/>
            <person name="Sun H."/>
            <person name="Cao Y."/>
            <person name="Gao Q."/>
            <person name="Zheng S."/>
            <person name="Li Y."/>
            <person name="Yu Y."/>
            <person name="Du H."/>
            <person name="Qi M."/>
            <person name="Li Y."/>
            <person name="Yu H."/>
            <person name="Cui Y."/>
            <person name="Wang N."/>
            <person name="Chen C."/>
            <person name="Wu H."/>
            <person name="Zhao Y."/>
            <person name="Zhang J."/>
            <person name="Li Y."/>
            <person name="Zhou W."/>
            <person name="Zhang B."/>
            <person name="Hu W."/>
            <person name="Eijk M."/>
            <person name="Tang J."/>
            <person name="Witsenboer H."/>
            <person name="Zhao S."/>
            <person name="Li Z."/>
            <person name="Zhang A."/>
            <person name="Wang D."/>
            <person name="Liang C."/>
        </authorList>
    </citation>
    <scope>NUCLEOTIDE SEQUENCE [LARGE SCALE GENOMIC DNA]</scope>
    <source>
        <strain evidence="1">cv. G1812</strain>
    </source>
</reference>
<evidence type="ECO:0000313" key="1">
    <source>
        <dbReference type="EnsemblPlants" id="TuG1812G0100002974.01.T01.cds434801"/>
    </source>
</evidence>
<proteinExistence type="predicted"/>
<sequence>MPFMKSKVVIEYFPASMVMAFKNNYEEKNPSERSERKLYDFSNFSFEPEKISMRRLHPPPALTHVRGVCASKGPCYWLSLCGRRLGHDSVRCLNIRFTAIFV</sequence>
<dbReference type="EnsemblPlants" id="TuG1812G0100002974.01.T01">
    <property type="protein sequence ID" value="TuG1812G0100002974.01.T01.cds434801"/>
    <property type="gene ID" value="TuG1812G0100002974.01"/>
</dbReference>
<evidence type="ECO:0000313" key="2">
    <source>
        <dbReference type="Proteomes" id="UP000015106"/>
    </source>
</evidence>